<gene>
    <name evidence="9" type="ORF">PACLA_8A021908</name>
</gene>
<dbReference type="AlphaFoldDB" id="A0A6S7I697"/>
<keyword evidence="7 8" id="KW-0807">Transducer</keyword>
<proteinExistence type="inferred from homology"/>
<keyword evidence="2 8" id="KW-0812">Transmembrane</keyword>
<dbReference type="Proteomes" id="UP001152795">
    <property type="component" value="Unassembled WGS sequence"/>
</dbReference>
<reference evidence="9" key="1">
    <citation type="submission" date="2020-04" db="EMBL/GenBank/DDBJ databases">
        <authorList>
            <person name="Alioto T."/>
            <person name="Alioto T."/>
            <person name="Gomez Garrido J."/>
        </authorList>
    </citation>
    <scope>NUCLEOTIDE SEQUENCE</scope>
    <source>
        <strain evidence="9">A484AB</strain>
    </source>
</reference>
<evidence type="ECO:0000256" key="1">
    <source>
        <dbReference type="ARBA" id="ARBA00004141"/>
    </source>
</evidence>
<dbReference type="GO" id="GO:0005886">
    <property type="term" value="C:plasma membrane"/>
    <property type="evidence" value="ECO:0007669"/>
    <property type="project" value="TreeGrafter"/>
</dbReference>
<comment type="subcellular location">
    <subcellularLocation>
        <location evidence="1">Membrane</location>
        <topology evidence="1">Multi-pass membrane protein</topology>
    </subcellularLocation>
</comment>
<dbReference type="OrthoDB" id="9445642at2759"/>
<evidence type="ECO:0000256" key="5">
    <source>
        <dbReference type="ARBA" id="ARBA00023136"/>
    </source>
</evidence>
<dbReference type="InterPro" id="IPR017452">
    <property type="entry name" value="GPCR_Rhodpsn_7TM"/>
</dbReference>
<dbReference type="PANTHER" id="PTHR45695:SF22">
    <property type="entry name" value="G-PROTEIN COUPLED RECEPTORS FAMILY 1 PROFILE DOMAIN-CONTAINING PROTEIN"/>
    <property type="match status" value="1"/>
</dbReference>
<keyword evidence="3" id="KW-1133">Transmembrane helix</keyword>
<protein>
    <submittedName>
        <fullName evidence="9">Neuropeptide FF receptor 1, partial</fullName>
    </submittedName>
</protein>
<dbReference type="Gene3D" id="1.20.1070.10">
    <property type="entry name" value="Rhodopsin 7-helix transmembrane proteins"/>
    <property type="match status" value="1"/>
</dbReference>
<dbReference type="InterPro" id="IPR000276">
    <property type="entry name" value="GPCR_Rhodpsn"/>
</dbReference>
<dbReference type="EMBL" id="CACRXK020003717">
    <property type="protein sequence ID" value="CAB3999968.1"/>
    <property type="molecule type" value="Genomic_DNA"/>
</dbReference>
<accession>A0A6S7I697</accession>
<dbReference type="PROSITE" id="PS50262">
    <property type="entry name" value="G_PROTEIN_RECEP_F1_2"/>
    <property type="match status" value="1"/>
</dbReference>
<dbReference type="SUPFAM" id="SSF81321">
    <property type="entry name" value="Family A G protein-coupled receptor-like"/>
    <property type="match status" value="1"/>
</dbReference>
<keyword evidence="10" id="KW-1185">Reference proteome</keyword>
<keyword evidence="6 8" id="KW-0675">Receptor</keyword>
<organism evidence="9 10">
    <name type="scientific">Paramuricea clavata</name>
    <name type="common">Red gorgonian</name>
    <name type="synonym">Violescent sea-whip</name>
    <dbReference type="NCBI Taxonomy" id="317549"/>
    <lineage>
        <taxon>Eukaryota</taxon>
        <taxon>Metazoa</taxon>
        <taxon>Cnidaria</taxon>
        <taxon>Anthozoa</taxon>
        <taxon>Octocorallia</taxon>
        <taxon>Malacalcyonacea</taxon>
        <taxon>Plexauridae</taxon>
        <taxon>Paramuricea</taxon>
    </lineage>
</organism>
<evidence type="ECO:0000256" key="2">
    <source>
        <dbReference type="ARBA" id="ARBA00022692"/>
    </source>
</evidence>
<comment type="caution">
    <text evidence="9">The sequence shown here is derived from an EMBL/GenBank/DDBJ whole genome shotgun (WGS) entry which is preliminary data.</text>
</comment>
<evidence type="ECO:0000313" key="10">
    <source>
        <dbReference type="Proteomes" id="UP001152795"/>
    </source>
</evidence>
<name>A0A6S7I697_PARCT</name>
<dbReference type="PANTHER" id="PTHR45695">
    <property type="entry name" value="LEUCOKININ RECEPTOR-RELATED"/>
    <property type="match status" value="1"/>
</dbReference>
<evidence type="ECO:0000313" key="9">
    <source>
        <dbReference type="EMBL" id="CAB3999968.1"/>
    </source>
</evidence>
<evidence type="ECO:0000256" key="3">
    <source>
        <dbReference type="ARBA" id="ARBA00022989"/>
    </source>
</evidence>
<dbReference type="PROSITE" id="PS00237">
    <property type="entry name" value="G_PROTEIN_RECEP_F1_1"/>
    <property type="match status" value="1"/>
</dbReference>
<dbReference type="SMART" id="SM01381">
    <property type="entry name" value="7TM_GPCR_Srsx"/>
    <property type="match status" value="1"/>
</dbReference>
<evidence type="ECO:0000256" key="6">
    <source>
        <dbReference type="ARBA" id="ARBA00023170"/>
    </source>
</evidence>
<keyword evidence="5" id="KW-0472">Membrane</keyword>
<comment type="similarity">
    <text evidence="8">Belongs to the G-protein coupled receptor 1 family.</text>
</comment>
<dbReference type="Pfam" id="PF00001">
    <property type="entry name" value="7tm_1"/>
    <property type="match status" value="1"/>
</dbReference>
<evidence type="ECO:0000256" key="7">
    <source>
        <dbReference type="ARBA" id="ARBA00023224"/>
    </source>
</evidence>
<evidence type="ECO:0000256" key="8">
    <source>
        <dbReference type="RuleBase" id="RU000688"/>
    </source>
</evidence>
<sequence length="305" mass="34311">MISYCFVYGVLAIAGLIGNFMVLLVVIRNNTMRNVTDVLIAHLSLSDTMLIVFSTPALLLQEIGSGSFQPGDIFPKICAGVVIFCSVVSVFTVVTIAIERYFAIVHPLKQMTQNKKITVAMSLIVIWSCALSQLIVRNTVAVFRTKHALLNETSGGISTAYSRLDDNKHKYYLIAIFLLYNVFPFVLVFYLYTQIIMKLRSRGKELRETNATVSQRNESVTKNQRKTIIMLVIVPVVFVVCGWPFTILHLILAYMPEVSEVQSVAVKLADSLLRILAFIPSTINPIIYSFFSEKFRAGFRQLFSK</sequence>
<keyword evidence="4 8" id="KW-0297">G-protein coupled receptor</keyword>
<dbReference type="GO" id="GO:0004930">
    <property type="term" value="F:G protein-coupled receptor activity"/>
    <property type="evidence" value="ECO:0007669"/>
    <property type="project" value="UniProtKB-KW"/>
</dbReference>
<dbReference type="PRINTS" id="PR00237">
    <property type="entry name" value="GPCRRHODOPSN"/>
</dbReference>
<evidence type="ECO:0000256" key="4">
    <source>
        <dbReference type="ARBA" id="ARBA00023040"/>
    </source>
</evidence>